<organism evidence="3 4">
    <name type="scientific">Sphingomonas oleivorans</name>
    <dbReference type="NCBI Taxonomy" id="1735121"/>
    <lineage>
        <taxon>Bacteria</taxon>
        <taxon>Pseudomonadati</taxon>
        <taxon>Pseudomonadota</taxon>
        <taxon>Alphaproteobacteria</taxon>
        <taxon>Sphingomonadales</taxon>
        <taxon>Sphingomonadaceae</taxon>
        <taxon>Sphingomonas</taxon>
    </lineage>
</organism>
<dbReference type="InterPro" id="IPR001789">
    <property type="entry name" value="Sig_transdc_resp-reg_receiver"/>
</dbReference>
<comment type="caution">
    <text evidence="3">The sequence shown here is derived from an EMBL/GenBank/DDBJ whole genome shotgun (WGS) entry which is preliminary data.</text>
</comment>
<keyword evidence="1" id="KW-0597">Phosphoprotein</keyword>
<protein>
    <recommendedName>
        <fullName evidence="2">Response regulatory domain-containing protein</fullName>
    </recommendedName>
</protein>
<sequence length="143" mass="15490">MKGAFVDCVAGRRILIVEDEYILADDMKRGLKQHGAIIVGPVPGGAEAEAMLATEAPIDGAVLDIDLAQEKSCPLADMLRERHVPFILATSDEDASLPARYADVVRCEKPFDPDSIVKALELAEQKEADRSMEMPAQSDHSSL</sequence>
<dbReference type="InterPro" id="IPR011006">
    <property type="entry name" value="CheY-like_superfamily"/>
</dbReference>
<name>A0A2T5G389_9SPHN</name>
<dbReference type="Proteomes" id="UP000244162">
    <property type="component" value="Unassembled WGS sequence"/>
</dbReference>
<dbReference type="SUPFAM" id="SSF52172">
    <property type="entry name" value="CheY-like"/>
    <property type="match status" value="1"/>
</dbReference>
<evidence type="ECO:0000259" key="2">
    <source>
        <dbReference type="PROSITE" id="PS50110"/>
    </source>
</evidence>
<dbReference type="SMART" id="SM00448">
    <property type="entry name" value="REC"/>
    <property type="match status" value="1"/>
</dbReference>
<dbReference type="EMBL" id="NWBU01000004">
    <property type="protein sequence ID" value="PTQ13605.1"/>
    <property type="molecule type" value="Genomic_DNA"/>
</dbReference>
<keyword evidence="4" id="KW-1185">Reference proteome</keyword>
<feature type="modified residue" description="4-aspartylphosphate" evidence="1">
    <location>
        <position position="64"/>
    </location>
</feature>
<dbReference type="PROSITE" id="PS50110">
    <property type="entry name" value="RESPONSE_REGULATORY"/>
    <property type="match status" value="1"/>
</dbReference>
<dbReference type="Gene3D" id="3.40.50.2300">
    <property type="match status" value="1"/>
</dbReference>
<evidence type="ECO:0000313" key="4">
    <source>
        <dbReference type="Proteomes" id="UP000244162"/>
    </source>
</evidence>
<evidence type="ECO:0000256" key="1">
    <source>
        <dbReference type="PROSITE-ProRule" id="PRU00169"/>
    </source>
</evidence>
<dbReference type="OrthoDB" id="582170at2"/>
<proteinExistence type="predicted"/>
<dbReference type="Pfam" id="PF00072">
    <property type="entry name" value="Response_reg"/>
    <property type="match status" value="1"/>
</dbReference>
<reference evidence="3 4" key="1">
    <citation type="submission" date="2017-09" db="EMBL/GenBank/DDBJ databases">
        <title>Sphingomonas panjinensis sp.nov., isolated from oil-contaminated soil.</title>
        <authorList>
            <person name="Wang L."/>
            <person name="Chen L."/>
        </authorList>
    </citation>
    <scope>NUCLEOTIDE SEQUENCE [LARGE SCALE GENOMIC DNA]</scope>
    <source>
        <strain evidence="3 4">FW-11</strain>
    </source>
</reference>
<gene>
    <name evidence="3" type="ORF">CLG96_04520</name>
</gene>
<evidence type="ECO:0000313" key="3">
    <source>
        <dbReference type="EMBL" id="PTQ13605.1"/>
    </source>
</evidence>
<feature type="domain" description="Response regulatory" evidence="2">
    <location>
        <begin position="13"/>
        <end position="124"/>
    </location>
</feature>
<dbReference type="AlphaFoldDB" id="A0A2T5G389"/>
<accession>A0A2T5G389</accession>
<dbReference type="GO" id="GO:0000160">
    <property type="term" value="P:phosphorelay signal transduction system"/>
    <property type="evidence" value="ECO:0007669"/>
    <property type="project" value="InterPro"/>
</dbReference>